<comment type="caution">
    <text evidence="2">The sequence shown here is derived from an EMBL/GenBank/DDBJ whole genome shotgun (WGS) entry which is preliminary data.</text>
</comment>
<name>A0AAE1B3Z6_9GAST</name>
<accession>A0AAE1B3Z6</accession>
<feature type="chain" id="PRO_5042148300" evidence="1">
    <location>
        <begin position="23"/>
        <end position="71"/>
    </location>
</feature>
<keyword evidence="1" id="KW-0732">Signal</keyword>
<dbReference type="Proteomes" id="UP001283361">
    <property type="component" value="Unassembled WGS sequence"/>
</dbReference>
<keyword evidence="3" id="KW-1185">Reference proteome</keyword>
<sequence>MEVFGFACWFLCDVICSNMVDAGNMSDLEPILQSLFFQVPESLVWDRIQVHVTEDLEEGFVINCNNHIGKA</sequence>
<evidence type="ECO:0000313" key="2">
    <source>
        <dbReference type="EMBL" id="KAK3799223.1"/>
    </source>
</evidence>
<feature type="signal peptide" evidence="1">
    <location>
        <begin position="1"/>
        <end position="22"/>
    </location>
</feature>
<organism evidence="2 3">
    <name type="scientific">Elysia crispata</name>
    <name type="common">lettuce slug</name>
    <dbReference type="NCBI Taxonomy" id="231223"/>
    <lineage>
        <taxon>Eukaryota</taxon>
        <taxon>Metazoa</taxon>
        <taxon>Spiralia</taxon>
        <taxon>Lophotrochozoa</taxon>
        <taxon>Mollusca</taxon>
        <taxon>Gastropoda</taxon>
        <taxon>Heterobranchia</taxon>
        <taxon>Euthyneura</taxon>
        <taxon>Panpulmonata</taxon>
        <taxon>Sacoglossa</taxon>
        <taxon>Placobranchoidea</taxon>
        <taxon>Plakobranchidae</taxon>
        <taxon>Elysia</taxon>
    </lineage>
</organism>
<proteinExistence type="predicted"/>
<gene>
    <name evidence="2" type="ORF">RRG08_054350</name>
</gene>
<evidence type="ECO:0000313" key="3">
    <source>
        <dbReference type="Proteomes" id="UP001283361"/>
    </source>
</evidence>
<reference evidence="2" key="1">
    <citation type="journal article" date="2023" name="G3 (Bethesda)">
        <title>A reference genome for the long-term kleptoplast-retaining sea slug Elysia crispata morphotype clarki.</title>
        <authorList>
            <person name="Eastman K.E."/>
            <person name="Pendleton A.L."/>
            <person name="Shaikh M.A."/>
            <person name="Suttiyut T."/>
            <person name="Ogas R."/>
            <person name="Tomko P."/>
            <person name="Gavelis G."/>
            <person name="Widhalm J.R."/>
            <person name="Wisecaver J.H."/>
        </authorList>
    </citation>
    <scope>NUCLEOTIDE SEQUENCE</scope>
    <source>
        <strain evidence="2">ECLA1</strain>
    </source>
</reference>
<protein>
    <submittedName>
        <fullName evidence="2">Uncharacterized protein</fullName>
    </submittedName>
</protein>
<dbReference type="AlphaFoldDB" id="A0AAE1B3Z6"/>
<dbReference type="EMBL" id="JAWDGP010000590">
    <property type="protein sequence ID" value="KAK3799223.1"/>
    <property type="molecule type" value="Genomic_DNA"/>
</dbReference>
<evidence type="ECO:0000256" key="1">
    <source>
        <dbReference type="SAM" id="SignalP"/>
    </source>
</evidence>